<evidence type="ECO:0008006" key="4">
    <source>
        <dbReference type="Google" id="ProtNLM"/>
    </source>
</evidence>
<dbReference type="SUPFAM" id="SSF55961">
    <property type="entry name" value="Bet v1-like"/>
    <property type="match status" value="1"/>
</dbReference>
<evidence type="ECO:0000313" key="2">
    <source>
        <dbReference type="EMBL" id="BAU82367.1"/>
    </source>
</evidence>
<dbReference type="Pfam" id="PF10604">
    <property type="entry name" value="Polyketide_cyc2"/>
    <property type="match status" value="1"/>
</dbReference>
<evidence type="ECO:0000256" key="1">
    <source>
        <dbReference type="SAM" id="MobiDB-lite"/>
    </source>
</evidence>
<dbReference type="EMBL" id="AP017424">
    <property type="protein sequence ID" value="BAU82367.1"/>
    <property type="molecule type" value="Genomic_DNA"/>
</dbReference>
<feature type="region of interest" description="Disordered" evidence="1">
    <location>
        <begin position="288"/>
        <end position="308"/>
    </location>
</feature>
<dbReference type="Pfam" id="PF11066">
    <property type="entry name" value="DUF2867"/>
    <property type="match status" value="1"/>
</dbReference>
<dbReference type="AlphaFoldDB" id="A0A160NUV1"/>
<dbReference type="InterPro" id="IPR023393">
    <property type="entry name" value="START-like_dom_sf"/>
</dbReference>
<protein>
    <recommendedName>
        <fullName evidence="4">DUF2867 domain-containing protein</fullName>
    </recommendedName>
</protein>
<dbReference type="InterPro" id="IPR019587">
    <property type="entry name" value="Polyketide_cyclase/dehydratase"/>
</dbReference>
<keyword evidence="3" id="KW-1185">Reference proteome</keyword>
<evidence type="ECO:0000313" key="3">
    <source>
        <dbReference type="Proteomes" id="UP000217676"/>
    </source>
</evidence>
<organism evidence="2 3">
    <name type="scientific">Streptomyces laurentii</name>
    <dbReference type="NCBI Taxonomy" id="39478"/>
    <lineage>
        <taxon>Bacteria</taxon>
        <taxon>Bacillati</taxon>
        <taxon>Actinomycetota</taxon>
        <taxon>Actinomycetes</taxon>
        <taxon>Kitasatosporales</taxon>
        <taxon>Streptomycetaceae</taxon>
        <taxon>Streptomyces</taxon>
    </lineage>
</organism>
<accession>A0A160NUV1</accession>
<proteinExistence type="predicted"/>
<reference evidence="2 3" key="1">
    <citation type="journal article" date="2016" name="Genome Announc.">
        <title>Complete Genome Sequence of Thiostrepton-Producing Streptomyces laurentii ATCC 31255.</title>
        <authorList>
            <person name="Doi K."/>
            <person name="Fujino Y."/>
            <person name="Nagayoshi Y."/>
            <person name="Ohshima T."/>
            <person name="Ogata S."/>
        </authorList>
    </citation>
    <scope>NUCLEOTIDE SEQUENCE [LARGE SCALE GENOMIC DNA]</scope>
    <source>
        <strain evidence="2 3">ATCC 31255</strain>
    </source>
</reference>
<sequence length="308" mass="34062">MPAARTVRNTHHRIVAAPAETVGALVDRLSAPDDPLFPTPVWPAMVLDRPLAVGADGGHGSIRYRVTAHEPGRSVRFDMNEGGLGSGYHRLDVEPLGPDRCRVSHTLAVAMDARSRALFKLAIEPVHDTMVEEIFDNVERAALGALPHRPARRPPRARLVNRLFWARPRAVPVPAAASLLREALPRPDFTDAWHMPLKPGMPRDPRAWRNVLPFPVRGTAERELMLGEDASHLDFRASVVIDDEGVTLATAVRFHHVLGRAYFVPVRLVHPPLVRLILQREHRRLAYATPPAGVRNRTPSAPTSAPTD</sequence>
<dbReference type="InterPro" id="IPR021295">
    <property type="entry name" value="DUF2867"/>
</dbReference>
<gene>
    <name evidence="2" type="ORF">SLA_1428</name>
</gene>
<dbReference type="Gene3D" id="3.30.530.20">
    <property type="match status" value="1"/>
</dbReference>
<feature type="compositionally biased region" description="Polar residues" evidence="1">
    <location>
        <begin position="297"/>
        <end position="308"/>
    </location>
</feature>
<dbReference type="KEGG" id="slau:SLA_1428"/>
<dbReference type="Proteomes" id="UP000217676">
    <property type="component" value="Chromosome"/>
</dbReference>
<name>A0A160NUV1_STRLU</name>